<reference evidence="1 2" key="1">
    <citation type="journal article" date="2023" name="Mol. Biol. Evol.">
        <title>Genomics of Secondarily Temperate Adaptation in the Only Non-Antarctic Icefish.</title>
        <authorList>
            <person name="Rivera-Colon A.G."/>
            <person name="Rayamajhi N."/>
            <person name="Minhas B.F."/>
            <person name="Madrigal G."/>
            <person name="Bilyk K.T."/>
            <person name="Yoon V."/>
            <person name="Hune M."/>
            <person name="Gregory S."/>
            <person name="Cheng C.H.C."/>
            <person name="Catchen J.M."/>
        </authorList>
    </citation>
    <scope>NUCLEOTIDE SEQUENCE [LARGE SCALE GENOMIC DNA]</scope>
    <source>
        <tissue evidence="1">White muscle</tissue>
    </source>
</reference>
<proteinExistence type="predicted"/>
<dbReference type="Proteomes" id="UP001331515">
    <property type="component" value="Unassembled WGS sequence"/>
</dbReference>
<comment type="caution">
    <text evidence="1">The sequence shown here is derived from an EMBL/GenBank/DDBJ whole genome shotgun (WGS) entry which is preliminary data.</text>
</comment>
<dbReference type="EMBL" id="JAURVH010001524">
    <property type="protein sequence ID" value="KAK5919810.1"/>
    <property type="molecule type" value="Genomic_DNA"/>
</dbReference>
<dbReference type="AlphaFoldDB" id="A0AAN8DDR0"/>
<evidence type="ECO:0000313" key="2">
    <source>
        <dbReference type="Proteomes" id="UP001331515"/>
    </source>
</evidence>
<keyword evidence="2" id="KW-1185">Reference proteome</keyword>
<gene>
    <name evidence="1" type="ORF">CgunFtcFv8_023674</name>
</gene>
<name>A0AAN8DDR0_CHAGU</name>
<protein>
    <submittedName>
        <fullName evidence="1">Uncharacterized protein</fullName>
    </submittedName>
</protein>
<evidence type="ECO:0000313" key="1">
    <source>
        <dbReference type="EMBL" id="KAK5919810.1"/>
    </source>
</evidence>
<organism evidence="1 2">
    <name type="scientific">Champsocephalus gunnari</name>
    <name type="common">Mackerel icefish</name>
    <dbReference type="NCBI Taxonomy" id="52237"/>
    <lineage>
        <taxon>Eukaryota</taxon>
        <taxon>Metazoa</taxon>
        <taxon>Chordata</taxon>
        <taxon>Craniata</taxon>
        <taxon>Vertebrata</taxon>
        <taxon>Euteleostomi</taxon>
        <taxon>Actinopterygii</taxon>
        <taxon>Neopterygii</taxon>
        <taxon>Teleostei</taxon>
        <taxon>Neoteleostei</taxon>
        <taxon>Acanthomorphata</taxon>
        <taxon>Eupercaria</taxon>
        <taxon>Perciformes</taxon>
        <taxon>Notothenioidei</taxon>
        <taxon>Channichthyidae</taxon>
        <taxon>Champsocephalus</taxon>
    </lineage>
</organism>
<accession>A0AAN8DDR0</accession>
<sequence>MCALVLPEASSLRLLYFGHCWNIFHILPFRGKNLLLYFNTRYPFCLRACEPAKSFQEQIIKLWGESFSPGLPWPCLSHQSRNDPSPLKHTLLNLIPPLTTTQGISPFWHQMD</sequence>